<organism evidence="3 4">
    <name type="scientific">Schistosoma rodhaini</name>
    <dbReference type="NCBI Taxonomy" id="6188"/>
    <lineage>
        <taxon>Eukaryota</taxon>
        <taxon>Metazoa</taxon>
        <taxon>Spiralia</taxon>
        <taxon>Lophotrochozoa</taxon>
        <taxon>Platyhelminthes</taxon>
        <taxon>Trematoda</taxon>
        <taxon>Digenea</taxon>
        <taxon>Strigeidida</taxon>
        <taxon>Schistosomatoidea</taxon>
        <taxon>Schistosomatidae</taxon>
        <taxon>Schistosoma</taxon>
    </lineage>
</organism>
<reference evidence="3" key="1">
    <citation type="submission" date="2022-06" db="EMBL/GenBank/DDBJ databases">
        <authorList>
            <person name="Berger JAMES D."/>
            <person name="Berger JAMES D."/>
        </authorList>
    </citation>
    <scope>NUCLEOTIDE SEQUENCE [LARGE SCALE GENOMIC DNA]</scope>
</reference>
<evidence type="ECO:0000256" key="1">
    <source>
        <dbReference type="SAM" id="Coils"/>
    </source>
</evidence>
<protein>
    <submittedName>
        <fullName evidence="4">Uncharacterized protein</fullName>
    </submittedName>
</protein>
<feature type="compositionally biased region" description="Polar residues" evidence="2">
    <location>
        <begin position="539"/>
        <end position="550"/>
    </location>
</feature>
<proteinExistence type="predicted"/>
<evidence type="ECO:0000313" key="3">
    <source>
        <dbReference type="Proteomes" id="UP000050792"/>
    </source>
</evidence>
<dbReference type="AlphaFoldDB" id="A0AA85FQQ5"/>
<evidence type="ECO:0000313" key="4">
    <source>
        <dbReference type="WBParaSite" id="SRDH1_58180.1"/>
    </source>
</evidence>
<feature type="region of interest" description="Disordered" evidence="2">
    <location>
        <begin position="539"/>
        <end position="565"/>
    </location>
</feature>
<dbReference type="Proteomes" id="UP000050792">
    <property type="component" value="Unassembled WGS sequence"/>
</dbReference>
<evidence type="ECO:0000256" key="2">
    <source>
        <dbReference type="SAM" id="MobiDB-lite"/>
    </source>
</evidence>
<dbReference type="WBParaSite" id="SRDH1_58180.1">
    <property type="protein sequence ID" value="SRDH1_58180.1"/>
    <property type="gene ID" value="SRDH1_58180"/>
</dbReference>
<keyword evidence="3" id="KW-1185">Reference proteome</keyword>
<reference evidence="4" key="2">
    <citation type="submission" date="2023-11" db="UniProtKB">
        <authorList>
            <consortium name="WormBaseParasite"/>
        </authorList>
    </citation>
    <scope>IDENTIFICATION</scope>
</reference>
<accession>A0AA85FQQ5</accession>
<keyword evidence="1" id="KW-0175">Coiled coil</keyword>
<feature type="region of interest" description="Disordered" evidence="2">
    <location>
        <begin position="609"/>
        <end position="634"/>
    </location>
</feature>
<feature type="compositionally biased region" description="Low complexity" evidence="2">
    <location>
        <begin position="609"/>
        <end position="623"/>
    </location>
</feature>
<feature type="coiled-coil region" evidence="1">
    <location>
        <begin position="19"/>
        <end position="46"/>
    </location>
</feature>
<sequence length="634" mass="74585">MLYDKEISRDIRNFQKLCKEKRQNLLQDYKNEEKDLNENFQKNYRELVKSHKKHLSDLQSKTDKSKRKFRRHLECELRSEKKNLKKFYGQKSQSISHLTILNDLPLSSISLNNLQTLQYNTNTTTNTTNNNTTDNHSLIVDHSNISSQLPPETSSMSHSFNHLNKYETRNNNRPIGLNKQLSRSDYMLHSNKGLYSIKHLNNDIEERFYHCLMNHKNRIAELEWKCLLERQELRRAYLLNLGELKQRRIISLYNLNRLQIKTYYDIQRKWLCEIHSYELQLRNNQNHITMNKLIESQMNERQMVCKLLKQSIQSYKQIQLILEDILKKDINYNYTTYKTTNNNEYQKSTLFMEQLMESPYYVNEMNHIESMHSSSASSTTSMNGNSGSQESNEQQTNSNNVKAKIVEIPRDLQNSIQQQNELMNKAKSTQSIHSTISAYDSLSKTFLNMITNRQNDLWITIIEQEQSVTENLLKGQIDQLKLLITSENAALKQCQMDFDSRLVYLSVTLEANQKFAEHEFVEEQERIIQFYFPNSNTNNIRSPSQYQSETFQKDHSSNENNNDNAQIIRNNTDNIEYSPENIRPVLSSIRKFEKYTNEHGEKIIPITFKTPSSSSSKFNSNSSQGGMLLTQVAN</sequence>
<feature type="region of interest" description="Disordered" evidence="2">
    <location>
        <begin position="371"/>
        <end position="398"/>
    </location>
</feature>
<name>A0AA85FQQ5_9TREM</name>